<name>A0ABU9GRA9_9GAMM</name>
<proteinExistence type="inferred from homology"/>
<comment type="similarity">
    <text evidence="8">Belongs to the TsuA/YedE (TC 9.B.102) family.</text>
</comment>
<evidence type="ECO:0000256" key="1">
    <source>
        <dbReference type="ARBA" id="ARBA00004429"/>
    </source>
</evidence>
<keyword evidence="4" id="KW-0997">Cell inner membrane</keyword>
<evidence type="ECO:0000313" key="10">
    <source>
        <dbReference type="EMBL" id="MEL0629827.1"/>
    </source>
</evidence>
<keyword evidence="11" id="KW-1185">Reference proteome</keyword>
<evidence type="ECO:0000256" key="9">
    <source>
        <dbReference type="SAM" id="Phobius"/>
    </source>
</evidence>
<keyword evidence="6 9" id="KW-1133">Transmembrane helix</keyword>
<evidence type="ECO:0000256" key="6">
    <source>
        <dbReference type="ARBA" id="ARBA00022989"/>
    </source>
</evidence>
<feature type="transmembrane region" description="Helical" evidence="9">
    <location>
        <begin position="80"/>
        <end position="96"/>
    </location>
</feature>
<feature type="transmembrane region" description="Helical" evidence="9">
    <location>
        <begin position="116"/>
        <end position="136"/>
    </location>
</feature>
<keyword evidence="5 9" id="KW-0812">Transmembrane</keyword>
<gene>
    <name evidence="10" type="ORF">V6256_09420</name>
</gene>
<organism evidence="10 11">
    <name type="scientific">Psychromonas aquatilis</name>
    <dbReference type="NCBI Taxonomy" id="2005072"/>
    <lineage>
        <taxon>Bacteria</taxon>
        <taxon>Pseudomonadati</taxon>
        <taxon>Pseudomonadota</taxon>
        <taxon>Gammaproteobacteria</taxon>
        <taxon>Alteromonadales</taxon>
        <taxon>Psychromonadaceae</taxon>
        <taxon>Psychromonas</taxon>
    </lineage>
</organism>
<accession>A0ABU9GRA9</accession>
<dbReference type="InterPro" id="IPR007272">
    <property type="entry name" value="Sulf_transp_TsuA/YedE"/>
</dbReference>
<dbReference type="PANTHER" id="PTHR30574:SF1">
    <property type="entry name" value="SULPHUR TRANSPORT DOMAIN-CONTAINING PROTEIN"/>
    <property type="match status" value="1"/>
</dbReference>
<dbReference type="Pfam" id="PF04143">
    <property type="entry name" value="Sulf_transp"/>
    <property type="match status" value="1"/>
</dbReference>
<keyword evidence="2" id="KW-0813">Transport</keyword>
<keyword evidence="3" id="KW-1003">Cell membrane</keyword>
<evidence type="ECO:0000256" key="2">
    <source>
        <dbReference type="ARBA" id="ARBA00022448"/>
    </source>
</evidence>
<evidence type="ECO:0000256" key="4">
    <source>
        <dbReference type="ARBA" id="ARBA00022519"/>
    </source>
</evidence>
<keyword evidence="7 9" id="KW-0472">Membrane</keyword>
<comment type="caution">
    <text evidence="10">The sequence shown here is derived from an EMBL/GenBank/DDBJ whole genome shotgun (WGS) entry which is preliminary data.</text>
</comment>
<reference evidence="10 11" key="1">
    <citation type="submission" date="2024-02" db="EMBL/GenBank/DDBJ databases">
        <title>Bacteria isolated from the canopy kelp, Nereocystis luetkeana.</title>
        <authorList>
            <person name="Pfister C.A."/>
            <person name="Younker I.T."/>
            <person name="Light S.H."/>
        </authorList>
    </citation>
    <scope>NUCLEOTIDE SEQUENCE [LARGE SCALE GENOMIC DNA]</scope>
    <source>
        <strain evidence="10 11">TI.1.05</strain>
    </source>
</reference>
<protein>
    <submittedName>
        <fullName evidence="10">YeeE/YedE family protein</fullName>
    </submittedName>
</protein>
<sequence>MENLTLWPSLIGGALLGLSATLLMLFTGKTAGISGIFGGLLTRNKGQRLWRWAFLLGMASSIYLLNPFSFSLPQFDGQPLLYIIAGLFVGFGTRLGNGCTSGHGIVGIGRLSKRSIVATCVFILVAILVVFIRRQLGL</sequence>
<dbReference type="EMBL" id="JBAKAZ010000031">
    <property type="protein sequence ID" value="MEL0629827.1"/>
    <property type="molecule type" value="Genomic_DNA"/>
</dbReference>
<feature type="transmembrane region" description="Helical" evidence="9">
    <location>
        <begin position="49"/>
        <end position="68"/>
    </location>
</feature>
<evidence type="ECO:0000256" key="7">
    <source>
        <dbReference type="ARBA" id="ARBA00023136"/>
    </source>
</evidence>
<comment type="subcellular location">
    <subcellularLocation>
        <location evidence="1">Cell inner membrane</location>
        <topology evidence="1">Multi-pass membrane protein</topology>
    </subcellularLocation>
</comment>
<evidence type="ECO:0000256" key="8">
    <source>
        <dbReference type="ARBA" id="ARBA00035655"/>
    </source>
</evidence>
<evidence type="ECO:0000256" key="5">
    <source>
        <dbReference type="ARBA" id="ARBA00022692"/>
    </source>
</evidence>
<dbReference type="RefSeq" id="WP_341597959.1">
    <property type="nucleotide sequence ID" value="NZ_JBAKAZ010000031.1"/>
</dbReference>
<dbReference type="PANTHER" id="PTHR30574">
    <property type="entry name" value="INNER MEMBRANE PROTEIN YEDE"/>
    <property type="match status" value="1"/>
</dbReference>
<evidence type="ECO:0000256" key="3">
    <source>
        <dbReference type="ARBA" id="ARBA00022475"/>
    </source>
</evidence>
<dbReference type="Proteomes" id="UP001369082">
    <property type="component" value="Unassembled WGS sequence"/>
</dbReference>
<evidence type="ECO:0000313" key="11">
    <source>
        <dbReference type="Proteomes" id="UP001369082"/>
    </source>
</evidence>